<reference evidence="1" key="1">
    <citation type="submission" date="2018-02" db="EMBL/GenBank/DDBJ databases">
        <title>Rhizophora mucronata_Transcriptome.</title>
        <authorList>
            <person name="Meera S.P."/>
            <person name="Sreeshan A."/>
            <person name="Augustine A."/>
        </authorList>
    </citation>
    <scope>NUCLEOTIDE SEQUENCE</scope>
    <source>
        <tissue evidence="1">Leaf</tissue>
    </source>
</reference>
<organism evidence="1">
    <name type="scientific">Rhizophora mucronata</name>
    <name type="common">Asiatic mangrove</name>
    <dbReference type="NCBI Taxonomy" id="61149"/>
    <lineage>
        <taxon>Eukaryota</taxon>
        <taxon>Viridiplantae</taxon>
        <taxon>Streptophyta</taxon>
        <taxon>Embryophyta</taxon>
        <taxon>Tracheophyta</taxon>
        <taxon>Spermatophyta</taxon>
        <taxon>Magnoliopsida</taxon>
        <taxon>eudicotyledons</taxon>
        <taxon>Gunneridae</taxon>
        <taxon>Pentapetalae</taxon>
        <taxon>rosids</taxon>
        <taxon>fabids</taxon>
        <taxon>Malpighiales</taxon>
        <taxon>Rhizophoraceae</taxon>
        <taxon>Rhizophora</taxon>
    </lineage>
</organism>
<dbReference type="EMBL" id="GGEC01027247">
    <property type="protein sequence ID" value="MBX07731.1"/>
    <property type="molecule type" value="Transcribed_RNA"/>
</dbReference>
<sequence>MDQYSLYEICVSKGDAVWILQLSGFQGRLHKSPQSFPPAQQNTKIRN</sequence>
<evidence type="ECO:0000313" key="1">
    <source>
        <dbReference type="EMBL" id="MBX07731.1"/>
    </source>
</evidence>
<accession>A0A2P2KPU1</accession>
<dbReference type="AlphaFoldDB" id="A0A2P2KPU1"/>
<protein>
    <submittedName>
        <fullName evidence="1">Uncharacterized protein</fullName>
    </submittedName>
</protein>
<name>A0A2P2KPU1_RHIMU</name>
<proteinExistence type="predicted"/>